<reference evidence="1 2" key="1">
    <citation type="submission" date="2015-09" db="EMBL/GenBank/DDBJ databases">
        <authorList>
            <consortium name="Pathogen Informatics"/>
        </authorList>
    </citation>
    <scope>NUCLEOTIDE SEQUENCE [LARGE SCALE GENOMIC DNA]</scope>
    <source>
        <strain evidence="1 2">2789STDY5834878</strain>
    </source>
</reference>
<dbReference type="EMBL" id="CZBV01000004">
    <property type="protein sequence ID" value="CUQ85520.1"/>
    <property type="molecule type" value="Genomic_DNA"/>
</dbReference>
<sequence>MLAGVQLSDGLKLEAIADGGFSYAEIPYEIIEKDELPTYKKKDGDSRVLKVSGFSYPLAKLTPDKMYELLENCRRYQGNYIVLDTMNCEAGILENVVEECSMMMTDYRIPVFIENGCNGSDETGYLNNAYSDISSLKSIAEYCNRLCDTAIVGISINVGYSNLLAKNVRSQIDQCSEYLCMIHANDNGGVYNEKQMPFTFTRGRGNLITDWYHIIGALIKIEFSGWMIFDNSGTFARVPEELQTQYVRMLHAIVKEWQGQFTFVERVLNKPDKKLILFGAGQMLWDYMDVLGNKFPPYFAVDNGKMRWGTKVCGVDVKAPSAILDVPAQERNVVICCMYYDAISAQLKAMGVEHSEFQDRYFV</sequence>
<organism evidence="1 2">
    <name type="scientific">Lachnospira eligens</name>
    <dbReference type="NCBI Taxonomy" id="39485"/>
    <lineage>
        <taxon>Bacteria</taxon>
        <taxon>Bacillati</taxon>
        <taxon>Bacillota</taxon>
        <taxon>Clostridia</taxon>
        <taxon>Lachnospirales</taxon>
        <taxon>Lachnospiraceae</taxon>
        <taxon>Lachnospira</taxon>
    </lineage>
</organism>
<dbReference type="Proteomes" id="UP000095780">
    <property type="component" value="Unassembled WGS sequence"/>
</dbReference>
<dbReference type="InterPro" id="IPR036237">
    <property type="entry name" value="Xyl_isomerase-like_sf"/>
</dbReference>
<dbReference type="Gene3D" id="3.20.20.150">
    <property type="entry name" value="Divalent-metal-dependent TIM barrel enzymes"/>
    <property type="match status" value="1"/>
</dbReference>
<dbReference type="SUPFAM" id="SSF51658">
    <property type="entry name" value="Xylose isomerase-like"/>
    <property type="match status" value="1"/>
</dbReference>
<accession>A0A174ZQI1</accession>
<evidence type="ECO:0008006" key="3">
    <source>
        <dbReference type="Google" id="ProtNLM"/>
    </source>
</evidence>
<dbReference type="AlphaFoldDB" id="A0A174ZQI1"/>
<protein>
    <recommendedName>
        <fullName evidence="3">Sugar phosphate isomerase/epimerase</fullName>
    </recommendedName>
</protein>
<name>A0A174ZQI1_9FIRM</name>
<dbReference type="RefSeq" id="WP_055287102.1">
    <property type="nucleotide sequence ID" value="NZ_CABIXW010000004.1"/>
</dbReference>
<evidence type="ECO:0000313" key="1">
    <source>
        <dbReference type="EMBL" id="CUQ85520.1"/>
    </source>
</evidence>
<proteinExistence type="predicted"/>
<gene>
    <name evidence="1" type="ORF">ERS852492_01634</name>
</gene>
<evidence type="ECO:0000313" key="2">
    <source>
        <dbReference type="Proteomes" id="UP000095780"/>
    </source>
</evidence>